<dbReference type="InterPro" id="IPR017850">
    <property type="entry name" value="Alkaline_phosphatase_core_sf"/>
</dbReference>
<feature type="binding site" evidence="8">
    <location>
        <begin position="165"/>
        <end position="166"/>
    </location>
    <ligand>
        <name>substrate</name>
    </ligand>
</feature>
<evidence type="ECO:0000256" key="3">
    <source>
        <dbReference type="ARBA" id="ARBA00008819"/>
    </source>
</evidence>
<dbReference type="NCBIfam" id="TIGR01307">
    <property type="entry name" value="pgm_bpd_ind"/>
    <property type="match status" value="1"/>
</dbReference>
<evidence type="ECO:0000259" key="11">
    <source>
        <dbReference type="Pfam" id="PF06415"/>
    </source>
</evidence>
<comment type="similarity">
    <text evidence="3 8">Belongs to the BPG-independent phosphoglycerate mutase family.</text>
</comment>
<dbReference type="HAMAP" id="MF_01038">
    <property type="entry name" value="GpmI"/>
    <property type="match status" value="1"/>
</dbReference>
<dbReference type="InterPro" id="IPR036646">
    <property type="entry name" value="PGAM_B_sf"/>
</dbReference>
<evidence type="ECO:0000256" key="6">
    <source>
        <dbReference type="ARBA" id="ARBA00023211"/>
    </source>
</evidence>
<reference evidence="13" key="1">
    <citation type="journal article" date="2019" name="Int. J. Syst. Evol. Microbiol.">
        <title>The Global Catalogue of Microorganisms (GCM) 10K type strain sequencing project: providing services to taxonomists for standard genome sequencing and annotation.</title>
        <authorList>
            <consortium name="The Broad Institute Genomics Platform"/>
            <consortium name="The Broad Institute Genome Sequencing Center for Infectious Disease"/>
            <person name="Wu L."/>
            <person name="Ma J."/>
        </authorList>
    </citation>
    <scope>NUCLEOTIDE SEQUENCE [LARGE SCALE GENOMIC DNA]</scope>
    <source>
        <strain evidence="13">CGMCC 1.12286</strain>
    </source>
</reference>
<feature type="binding site" evidence="8">
    <location>
        <position position="203"/>
    </location>
    <ligand>
        <name>substrate</name>
    </ligand>
</feature>
<feature type="active site" description="Phosphoserine intermediate" evidence="8">
    <location>
        <position position="74"/>
    </location>
</feature>
<dbReference type="EMBL" id="JBHUCX010000075">
    <property type="protein sequence ID" value="MFD1676739.1"/>
    <property type="molecule type" value="Genomic_DNA"/>
</dbReference>
<feature type="binding site" evidence="8">
    <location>
        <position position="474"/>
    </location>
    <ligand>
        <name>Mn(2+)</name>
        <dbReference type="ChEBI" id="CHEBI:29035"/>
        <label>1</label>
    </ligand>
</feature>
<comment type="subunit">
    <text evidence="8">Monomer.</text>
</comment>
<dbReference type="Pfam" id="PF01676">
    <property type="entry name" value="Metalloenzyme"/>
    <property type="match status" value="1"/>
</dbReference>
<keyword evidence="6 8" id="KW-0464">Manganese</keyword>
<comment type="catalytic activity">
    <reaction evidence="1 8">
        <text>(2R)-2-phosphoglycerate = (2R)-3-phosphoglycerate</text>
        <dbReference type="Rhea" id="RHEA:15901"/>
        <dbReference type="ChEBI" id="CHEBI:58272"/>
        <dbReference type="ChEBI" id="CHEBI:58289"/>
        <dbReference type="EC" id="5.4.2.12"/>
    </reaction>
</comment>
<dbReference type="PIRSF" id="PIRSF001492">
    <property type="entry name" value="IPGAM"/>
    <property type="match status" value="1"/>
</dbReference>
<evidence type="ECO:0000256" key="2">
    <source>
        <dbReference type="ARBA" id="ARBA00004798"/>
    </source>
</evidence>
<evidence type="ECO:0000256" key="8">
    <source>
        <dbReference type="HAMAP-Rule" id="MF_01038"/>
    </source>
</evidence>
<dbReference type="SUPFAM" id="SSF64158">
    <property type="entry name" value="2,3-Bisphosphoglycerate-independent phosphoglycerate mutase, substrate-binding domain"/>
    <property type="match status" value="1"/>
</dbReference>
<accession>A0ABW4JK89</accession>
<proteinExistence type="inferred from homology"/>
<dbReference type="GO" id="GO:0004619">
    <property type="term" value="F:phosphoglycerate mutase activity"/>
    <property type="evidence" value="ECO:0007669"/>
    <property type="project" value="UniProtKB-EC"/>
</dbReference>
<feature type="binding site" evidence="8">
    <location>
        <position position="455"/>
    </location>
    <ligand>
        <name>Mn(2+)</name>
        <dbReference type="ChEBI" id="CHEBI:29035"/>
        <label>2</label>
    </ligand>
</feature>
<dbReference type="InterPro" id="IPR011258">
    <property type="entry name" value="BPG-indep_PGM_N"/>
</dbReference>
<sequence length="527" mass="56661">MSDANFTRKDRPSGNGPVALIILDGFGLRDSEQGNAVKLAKTPTFDKLWETFPHTQLEASGEAVGLPDGQFGNSEVGHSNIGAGRVLYQDLTKISKAIRDGDFFQNEVLKRAINKAVRNDKTLHICGLVSDGGVHSHIEHILGLLRMAAGREVPKVVLHAFLDGRDTSPKTGAGHIERVEALMNDLGTGVIGSVIGRYYAMDRDKRWERVSKAYDVMVHGEGEATQDLVGAIRASYAKDVTDEFVLPLVHVDESGQPLGKIADGDVLIFANFRPDRAIQLSQAFTNDDFDGFDRGANPPHVHFVSMTKYSDSVGGEIAYPPDRPTNTLGEVVANAGLTQLRIAETEKYPHVTFFFSGGREQEFPGEERVLINSPKVATYDLQPEMSAYEVADAAAKRLKSGEIDVMILNFANPDMVGHTGVLEAAIKACEAVDTCLNTVLEALNSVGGTALVTADHGNADVMVLPESGEVCTTHTTNPVPLIVTKKGISLRSDGILADLAPTMLALLGVHQPKEMSGTSLLVDSPNA</sequence>
<feature type="domain" description="BPG-independent PGAM N-terminal" evidence="11">
    <location>
        <begin position="94"/>
        <end position="310"/>
    </location>
</feature>
<dbReference type="PANTHER" id="PTHR31637:SF0">
    <property type="entry name" value="2,3-BISPHOSPHOGLYCERATE-INDEPENDENT PHOSPHOGLYCERATE MUTASE"/>
    <property type="match status" value="1"/>
</dbReference>
<feature type="binding site" evidence="8">
    <location>
        <position position="456"/>
    </location>
    <ligand>
        <name>Mn(2+)</name>
        <dbReference type="ChEBI" id="CHEBI:29035"/>
        <label>2</label>
    </ligand>
</feature>
<dbReference type="Gene3D" id="3.40.1450.10">
    <property type="entry name" value="BPG-independent phosphoglycerate mutase, domain B"/>
    <property type="match status" value="1"/>
</dbReference>
<dbReference type="SUPFAM" id="SSF53649">
    <property type="entry name" value="Alkaline phosphatase-like"/>
    <property type="match status" value="1"/>
</dbReference>
<dbReference type="Proteomes" id="UP001597079">
    <property type="component" value="Unassembled WGS sequence"/>
</dbReference>
<evidence type="ECO:0000313" key="12">
    <source>
        <dbReference type="EMBL" id="MFD1676739.1"/>
    </source>
</evidence>
<evidence type="ECO:0000256" key="4">
    <source>
        <dbReference type="ARBA" id="ARBA00022723"/>
    </source>
</evidence>
<organism evidence="12 13">
    <name type="scientific">Alicyclobacillus fodiniaquatilis</name>
    <dbReference type="NCBI Taxonomy" id="1661150"/>
    <lineage>
        <taxon>Bacteria</taxon>
        <taxon>Bacillati</taxon>
        <taxon>Bacillota</taxon>
        <taxon>Bacilli</taxon>
        <taxon>Bacillales</taxon>
        <taxon>Alicyclobacillaceae</taxon>
        <taxon>Alicyclobacillus</taxon>
    </lineage>
</organism>
<protein>
    <recommendedName>
        <fullName evidence="8 9">2,3-bisphosphoglycerate-independent phosphoglycerate mutase</fullName>
        <shortName evidence="8">BPG-independent PGAM</shortName>
        <shortName evidence="8">Phosphoglyceromutase</shortName>
        <shortName evidence="8">iPGM</shortName>
        <ecNumber evidence="8 9">5.4.2.12</ecNumber>
    </recommendedName>
</protein>
<feature type="binding site" evidence="8">
    <location>
        <position position="347"/>
    </location>
    <ligand>
        <name>substrate</name>
    </ligand>
</feature>
<dbReference type="InterPro" id="IPR005995">
    <property type="entry name" value="Pgm_bpd_ind"/>
</dbReference>
<gene>
    <name evidence="8 12" type="primary">gpmI</name>
    <name evidence="12" type="ORF">ACFSB2_18870</name>
</gene>
<feature type="binding site" evidence="8">
    <location>
        <position position="135"/>
    </location>
    <ligand>
        <name>substrate</name>
    </ligand>
</feature>
<keyword evidence="13" id="KW-1185">Reference proteome</keyword>
<comment type="function">
    <text evidence="8">Catalyzes the interconversion of 2-phosphoglycerate and 3-phosphoglycerate.</text>
</comment>
<dbReference type="Gene3D" id="3.40.720.10">
    <property type="entry name" value="Alkaline Phosphatase, subunit A"/>
    <property type="match status" value="1"/>
</dbReference>
<keyword evidence="4 8" id="KW-0479">Metal-binding</keyword>
<feature type="binding site" evidence="8">
    <location>
        <begin position="273"/>
        <end position="276"/>
    </location>
    <ligand>
        <name>substrate</name>
    </ligand>
</feature>
<feature type="binding site" evidence="8">
    <location>
        <position position="418"/>
    </location>
    <ligand>
        <name>Mn(2+)</name>
        <dbReference type="ChEBI" id="CHEBI:29035"/>
        <label>1</label>
    </ligand>
</feature>
<name>A0ABW4JK89_9BACL</name>
<comment type="pathway">
    <text evidence="2 8">Carbohydrate degradation; glycolysis; pyruvate from D-glyceraldehyde 3-phosphate: step 3/5.</text>
</comment>
<evidence type="ECO:0000259" key="10">
    <source>
        <dbReference type="Pfam" id="PF01676"/>
    </source>
</evidence>
<evidence type="ECO:0000313" key="13">
    <source>
        <dbReference type="Proteomes" id="UP001597079"/>
    </source>
</evidence>
<dbReference type="Pfam" id="PF06415">
    <property type="entry name" value="iPGM_N"/>
    <property type="match status" value="1"/>
</dbReference>
<feature type="binding site" evidence="8">
    <location>
        <position position="414"/>
    </location>
    <ligand>
        <name>Mn(2+)</name>
        <dbReference type="ChEBI" id="CHEBI:29035"/>
        <label>1</label>
    </ligand>
</feature>
<feature type="domain" description="Metalloenzyme" evidence="10">
    <location>
        <begin position="17"/>
        <end position="510"/>
    </location>
</feature>
<evidence type="ECO:0000256" key="1">
    <source>
        <dbReference type="ARBA" id="ARBA00000370"/>
    </source>
</evidence>
<feature type="binding site" evidence="8">
    <location>
        <position position="197"/>
    </location>
    <ligand>
        <name>substrate</name>
    </ligand>
</feature>
<keyword evidence="5 8" id="KW-0324">Glycolysis</keyword>
<evidence type="ECO:0000256" key="9">
    <source>
        <dbReference type="NCBIfam" id="TIGR01307"/>
    </source>
</evidence>
<dbReference type="InterPro" id="IPR006124">
    <property type="entry name" value="Metalloenzyme"/>
</dbReference>
<evidence type="ECO:0000256" key="5">
    <source>
        <dbReference type="ARBA" id="ARBA00023152"/>
    </source>
</evidence>
<evidence type="ECO:0000256" key="7">
    <source>
        <dbReference type="ARBA" id="ARBA00023235"/>
    </source>
</evidence>
<feature type="binding site" evidence="8">
    <location>
        <position position="24"/>
    </location>
    <ligand>
        <name>Mn(2+)</name>
        <dbReference type="ChEBI" id="CHEBI:29035"/>
        <label>2</label>
    </ligand>
</feature>
<dbReference type="PANTHER" id="PTHR31637">
    <property type="entry name" value="2,3-BISPHOSPHOGLYCERATE-INDEPENDENT PHOSPHOGLYCERATE MUTASE"/>
    <property type="match status" value="1"/>
</dbReference>
<dbReference type="RefSeq" id="WP_377944648.1">
    <property type="nucleotide sequence ID" value="NZ_JBHUCX010000075.1"/>
</dbReference>
<comment type="cofactor">
    <cofactor evidence="8">
        <name>Mn(2+)</name>
        <dbReference type="ChEBI" id="CHEBI:29035"/>
    </cofactor>
    <text evidence="8">Binds 2 manganese ions per subunit.</text>
</comment>
<feature type="binding site" evidence="8">
    <location>
        <position position="74"/>
    </location>
    <ligand>
        <name>Mn(2+)</name>
        <dbReference type="ChEBI" id="CHEBI:29035"/>
        <label>2</label>
    </ligand>
</feature>
<dbReference type="CDD" id="cd16010">
    <property type="entry name" value="iPGM"/>
    <property type="match status" value="1"/>
</dbReference>
<keyword evidence="7 8" id="KW-0413">Isomerase</keyword>
<dbReference type="EC" id="5.4.2.12" evidence="8 9"/>
<comment type="caution">
    <text evidence="12">The sequence shown here is derived from an EMBL/GenBank/DDBJ whole genome shotgun (WGS) entry which is preliminary data.</text>
</comment>